<dbReference type="OrthoDB" id="9808564at2"/>
<evidence type="ECO:0000256" key="6">
    <source>
        <dbReference type="PIRNR" id="PIRNR000446"/>
    </source>
</evidence>
<dbReference type="Pfam" id="PF00698">
    <property type="entry name" value="Acyl_transf_1"/>
    <property type="match status" value="1"/>
</dbReference>
<evidence type="ECO:0000313" key="9">
    <source>
        <dbReference type="EMBL" id="AVD70861.1"/>
    </source>
</evidence>
<evidence type="ECO:0000256" key="5">
    <source>
        <dbReference type="ARBA" id="ARBA00048462"/>
    </source>
</evidence>
<dbReference type="InterPro" id="IPR016035">
    <property type="entry name" value="Acyl_Trfase/lysoPLipase"/>
</dbReference>
<dbReference type="Gene3D" id="3.30.70.250">
    <property type="entry name" value="Malonyl-CoA ACP transacylase, ACP-binding"/>
    <property type="match status" value="1"/>
</dbReference>
<dbReference type="RefSeq" id="WP_104936144.1">
    <property type="nucleotide sequence ID" value="NZ_CP021255.1"/>
</dbReference>
<dbReference type="SUPFAM" id="SSF55048">
    <property type="entry name" value="Probable ACP-binding domain of malonyl-CoA ACP transacylase"/>
    <property type="match status" value="1"/>
</dbReference>
<reference evidence="9 10" key="1">
    <citation type="journal article" date="2018" name="MBio">
        <title>Insights into the evolution of host association through the isolation and characterization of a novel human periodontal pathobiont, Desulfobulbus oralis.</title>
        <authorList>
            <person name="Cross K.L."/>
            <person name="Chirania P."/>
            <person name="Xiong W."/>
            <person name="Beall C.J."/>
            <person name="Elkins J.G."/>
            <person name="Giannone R.J."/>
            <person name="Griffen A.L."/>
            <person name="Guss A.M."/>
            <person name="Hettich R.L."/>
            <person name="Joshi S.S."/>
            <person name="Mokrzan E.M."/>
            <person name="Martin R.K."/>
            <person name="Zhulin I.B."/>
            <person name="Leys E.J."/>
            <person name="Podar M."/>
        </authorList>
    </citation>
    <scope>NUCLEOTIDE SEQUENCE [LARGE SCALE GENOMIC DNA]</scope>
    <source>
        <strain evidence="9 10">ORNL</strain>
    </source>
</reference>
<keyword evidence="4 6" id="KW-0012">Acyltransferase</keyword>
<dbReference type="InterPro" id="IPR004410">
    <property type="entry name" value="Malonyl_CoA-ACP_transAc_FabD"/>
</dbReference>
<evidence type="ECO:0000256" key="4">
    <source>
        <dbReference type="ARBA" id="ARBA00023315"/>
    </source>
</evidence>
<feature type="active site" evidence="7">
    <location>
        <position position="202"/>
    </location>
</feature>
<dbReference type="GO" id="GO:0005829">
    <property type="term" value="C:cytosol"/>
    <property type="evidence" value="ECO:0007669"/>
    <property type="project" value="TreeGrafter"/>
</dbReference>
<dbReference type="InterPro" id="IPR024925">
    <property type="entry name" value="Malonyl_CoA-ACP_transAc"/>
</dbReference>
<feature type="domain" description="Malonyl-CoA:ACP transacylase (MAT)" evidence="8">
    <location>
        <begin position="7"/>
        <end position="303"/>
    </location>
</feature>
<dbReference type="NCBIfam" id="TIGR00128">
    <property type="entry name" value="fabD"/>
    <property type="match status" value="1"/>
</dbReference>
<dbReference type="GO" id="GO:0004314">
    <property type="term" value="F:[acyl-carrier-protein] S-malonyltransferase activity"/>
    <property type="evidence" value="ECO:0007669"/>
    <property type="project" value="UniProtKB-EC"/>
</dbReference>
<organism evidence="9 10">
    <name type="scientific">Desulfobulbus oralis</name>
    <dbReference type="NCBI Taxonomy" id="1986146"/>
    <lineage>
        <taxon>Bacteria</taxon>
        <taxon>Pseudomonadati</taxon>
        <taxon>Thermodesulfobacteriota</taxon>
        <taxon>Desulfobulbia</taxon>
        <taxon>Desulfobulbales</taxon>
        <taxon>Desulfobulbaceae</taxon>
        <taxon>Desulfobulbus</taxon>
    </lineage>
</organism>
<dbReference type="PANTHER" id="PTHR42681">
    <property type="entry name" value="MALONYL-COA-ACYL CARRIER PROTEIN TRANSACYLASE, MITOCHONDRIAL"/>
    <property type="match status" value="1"/>
</dbReference>
<name>A0A2L1GMF1_9BACT</name>
<dbReference type="KEGG" id="deo:CAY53_04685"/>
<dbReference type="GO" id="GO:0006633">
    <property type="term" value="P:fatty acid biosynthetic process"/>
    <property type="evidence" value="ECO:0007669"/>
    <property type="project" value="TreeGrafter"/>
</dbReference>
<sequence length="316" mass="33652">MKKTAILFPGQGSQYLGMGRAFVEAEQGAAAVMDLAERVSGFPLRRLAFDGPLDELTRVLYLQPALTAVNIICWEQLKKRLPGWTPAFAAGHSLGEYSALYAAQVLSLEDTLALVTRRGELMEREGRQHPGGMAAVLGLELAQVEQILAEGRPEGTVVVANHNTAQQIVLSGDAQGLDAAAALLKAKGAKKVIPLQVSVANHSPLVAGAVPDFAASMARIDFHAPEIPVIFNVSAGIERNPELIRDLMSYQIASKVHWLEIVQAMLADGVELFVELGPKNVLTGLVNKILPKGSTVQCLQADTPDAMDAAARAIAP</sequence>
<evidence type="ECO:0000259" key="8">
    <source>
        <dbReference type="SMART" id="SM00827"/>
    </source>
</evidence>
<dbReference type="Proteomes" id="UP000239867">
    <property type="component" value="Chromosome"/>
</dbReference>
<dbReference type="PANTHER" id="PTHR42681:SF1">
    <property type="entry name" value="MALONYL-COA-ACYL CARRIER PROTEIN TRANSACYLASE, MITOCHONDRIAL"/>
    <property type="match status" value="1"/>
</dbReference>
<keyword evidence="3 6" id="KW-0808">Transferase</keyword>
<evidence type="ECO:0000256" key="7">
    <source>
        <dbReference type="PIRSR" id="PIRSR000446-1"/>
    </source>
</evidence>
<dbReference type="AlphaFoldDB" id="A0A2L1GMF1"/>
<comment type="similarity">
    <text evidence="6">Belongs to the fabD family.</text>
</comment>
<dbReference type="SUPFAM" id="SSF52151">
    <property type="entry name" value="FabD/lysophospholipase-like"/>
    <property type="match status" value="1"/>
</dbReference>
<protein>
    <recommendedName>
        <fullName evidence="2 6">Malonyl CoA-acyl carrier protein transacylase</fullName>
        <ecNumber evidence="1 6">2.3.1.39</ecNumber>
    </recommendedName>
</protein>
<dbReference type="EMBL" id="CP021255">
    <property type="protein sequence ID" value="AVD70861.1"/>
    <property type="molecule type" value="Genomic_DNA"/>
</dbReference>
<comment type="catalytic activity">
    <reaction evidence="5 6">
        <text>holo-[ACP] + malonyl-CoA = malonyl-[ACP] + CoA</text>
        <dbReference type="Rhea" id="RHEA:41792"/>
        <dbReference type="Rhea" id="RHEA-COMP:9623"/>
        <dbReference type="Rhea" id="RHEA-COMP:9685"/>
        <dbReference type="ChEBI" id="CHEBI:57287"/>
        <dbReference type="ChEBI" id="CHEBI:57384"/>
        <dbReference type="ChEBI" id="CHEBI:64479"/>
        <dbReference type="ChEBI" id="CHEBI:78449"/>
        <dbReference type="EC" id="2.3.1.39"/>
    </reaction>
</comment>
<dbReference type="InterPro" id="IPR050858">
    <property type="entry name" value="Mal-CoA-ACP_Trans/PKS_FabD"/>
</dbReference>
<dbReference type="InterPro" id="IPR016036">
    <property type="entry name" value="Malonyl_transacylase_ACP-bd"/>
</dbReference>
<evidence type="ECO:0000313" key="10">
    <source>
        <dbReference type="Proteomes" id="UP000239867"/>
    </source>
</evidence>
<keyword evidence="10" id="KW-1185">Reference proteome</keyword>
<dbReference type="Gene3D" id="3.40.366.10">
    <property type="entry name" value="Malonyl-Coenzyme A Acyl Carrier Protein, domain 2"/>
    <property type="match status" value="1"/>
</dbReference>
<dbReference type="FunFam" id="3.30.70.250:FF:000001">
    <property type="entry name" value="Malonyl CoA-acyl carrier protein transacylase"/>
    <property type="match status" value="1"/>
</dbReference>
<accession>A0A2L1GMF1</accession>
<dbReference type="EC" id="2.3.1.39" evidence="1 6"/>
<dbReference type="InterPro" id="IPR001227">
    <property type="entry name" value="Ac_transferase_dom_sf"/>
</dbReference>
<feature type="active site" evidence="7">
    <location>
        <position position="93"/>
    </location>
</feature>
<dbReference type="SMART" id="SM00827">
    <property type="entry name" value="PKS_AT"/>
    <property type="match status" value="1"/>
</dbReference>
<gene>
    <name evidence="9" type="ORF">CAY53_04685</name>
</gene>
<evidence type="ECO:0000256" key="1">
    <source>
        <dbReference type="ARBA" id="ARBA00013258"/>
    </source>
</evidence>
<dbReference type="PIRSF" id="PIRSF000446">
    <property type="entry name" value="Mct"/>
    <property type="match status" value="1"/>
</dbReference>
<evidence type="ECO:0000256" key="2">
    <source>
        <dbReference type="ARBA" id="ARBA00018953"/>
    </source>
</evidence>
<proteinExistence type="inferred from homology"/>
<dbReference type="InterPro" id="IPR014043">
    <property type="entry name" value="Acyl_transferase_dom"/>
</dbReference>
<evidence type="ECO:0000256" key="3">
    <source>
        <dbReference type="ARBA" id="ARBA00022679"/>
    </source>
</evidence>